<proteinExistence type="predicted"/>
<dbReference type="Gene3D" id="3.40.50.2300">
    <property type="match status" value="1"/>
</dbReference>
<keyword evidence="5" id="KW-0804">Transcription</keyword>
<dbReference type="InterPro" id="IPR000792">
    <property type="entry name" value="Tscrpt_reg_LuxR_C"/>
</dbReference>
<evidence type="ECO:0000313" key="10">
    <source>
        <dbReference type="EMBL" id="MBY6274734.1"/>
    </source>
</evidence>
<dbReference type="Pfam" id="PF00196">
    <property type="entry name" value="GerE"/>
    <property type="match status" value="1"/>
</dbReference>
<dbReference type="PANTHER" id="PTHR43214:SF24">
    <property type="entry name" value="TRANSCRIPTIONAL REGULATORY PROTEIN NARL-RELATED"/>
    <property type="match status" value="1"/>
</dbReference>
<dbReference type="PROSITE" id="PS50110">
    <property type="entry name" value="RESPONSE_REGULATORY"/>
    <property type="match status" value="1"/>
</dbReference>
<evidence type="ECO:0000256" key="3">
    <source>
        <dbReference type="ARBA" id="ARBA00023015"/>
    </source>
</evidence>
<name>A0A953I8I0_SYMTR</name>
<dbReference type="InterPro" id="IPR058245">
    <property type="entry name" value="NreC/VraR/RcsB-like_REC"/>
</dbReference>
<dbReference type="SMART" id="SM00421">
    <property type="entry name" value="HTH_LUXR"/>
    <property type="match status" value="1"/>
</dbReference>
<dbReference type="RefSeq" id="WP_273377480.1">
    <property type="nucleotide sequence ID" value="NZ_PIUK01000003.1"/>
</dbReference>
<dbReference type="PRINTS" id="PR00038">
    <property type="entry name" value="HTHLUXR"/>
</dbReference>
<reference evidence="10" key="1">
    <citation type="submission" date="2017-11" db="EMBL/GenBank/DDBJ databases">
        <title>Three new genomes from thermophilic consortium.</title>
        <authorList>
            <person name="Quaggio R."/>
            <person name="Amgarten D."/>
            <person name="Setubal J.C."/>
        </authorList>
    </citation>
    <scope>NUCLEOTIDE SEQUENCE</scope>
    <source>
        <strain evidence="10">ZCTH01-B2</strain>
    </source>
</reference>
<dbReference type="AlphaFoldDB" id="A0A953I8I0"/>
<sequence>MPIRVLIVDDHELLREGLKSLLSREEDMEVVGEAAGGREAVALCRSLRPDVVVLDARLPDVDGVEVCRQLQEEMPEVAVLMLTTFSDSDLVLGAVRAGARGYVVKDVLGMDLKRSIRAVARGEVAMDPKVVGYLMQQMRSPSADKEERIPLNRQQLAIIRLVAQGYTNREIAERMFLSEKTVKGYLAEAMRRMGVKNRVEAAMVASRNGWI</sequence>
<dbReference type="PANTHER" id="PTHR43214">
    <property type="entry name" value="TWO-COMPONENT RESPONSE REGULATOR"/>
    <property type="match status" value="1"/>
</dbReference>
<comment type="caution">
    <text evidence="10">The sequence shown here is derived from an EMBL/GenBank/DDBJ whole genome shotgun (WGS) entry which is preliminary data.</text>
</comment>
<evidence type="ECO:0000259" key="9">
    <source>
        <dbReference type="PROSITE" id="PS50110"/>
    </source>
</evidence>
<gene>
    <name evidence="10" type="ORF">CWE10_00740</name>
</gene>
<dbReference type="Proteomes" id="UP000732377">
    <property type="component" value="Unassembled WGS sequence"/>
</dbReference>
<evidence type="ECO:0000256" key="7">
    <source>
        <dbReference type="PROSITE-ProRule" id="PRU00169"/>
    </source>
</evidence>
<keyword evidence="2 7" id="KW-0597">Phosphoprotein</keyword>
<evidence type="ECO:0000256" key="1">
    <source>
        <dbReference type="ARBA" id="ARBA00018672"/>
    </source>
</evidence>
<dbReference type="CDD" id="cd06170">
    <property type="entry name" value="LuxR_C_like"/>
    <property type="match status" value="1"/>
</dbReference>
<evidence type="ECO:0000259" key="8">
    <source>
        <dbReference type="PROSITE" id="PS50043"/>
    </source>
</evidence>
<dbReference type="InterPro" id="IPR001789">
    <property type="entry name" value="Sig_transdc_resp-reg_receiver"/>
</dbReference>
<dbReference type="SUPFAM" id="SSF52172">
    <property type="entry name" value="CheY-like"/>
    <property type="match status" value="1"/>
</dbReference>
<evidence type="ECO:0000256" key="6">
    <source>
        <dbReference type="ARBA" id="ARBA00024867"/>
    </source>
</evidence>
<dbReference type="InterPro" id="IPR039420">
    <property type="entry name" value="WalR-like"/>
</dbReference>
<dbReference type="GO" id="GO:0000160">
    <property type="term" value="P:phosphorelay signal transduction system"/>
    <property type="evidence" value="ECO:0007669"/>
    <property type="project" value="InterPro"/>
</dbReference>
<evidence type="ECO:0000256" key="2">
    <source>
        <dbReference type="ARBA" id="ARBA00022553"/>
    </source>
</evidence>
<evidence type="ECO:0000313" key="11">
    <source>
        <dbReference type="Proteomes" id="UP000732377"/>
    </source>
</evidence>
<dbReference type="PROSITE" id="PS50043">
    <property type="entry name" value="HTH_LUXR_2"/>
    <property type="match status" value="1"/>
</dbReference>
<dbReference type="SMART" id="SM00448">
    <property type="entry name" value="REC"/>
    <property type="match status" value="1"/>
</dbReference>
<feature type="domain" description="HTH luxR-type" evidence="8">
    <location>
        <begin position="144"/>
        <end position="209"/>
    </location>
</feature>
<comment type="function">
    <text evidence="6">May play the central regulatory role in sporulation. It may be an element of the effector pathway responsible for the activation of sporulation genes in response to nutritional stress. Spo0A may act in concert with spo0H (a sigma factor) to control the expression of some genes that are critical to the sporulation process.</text>
</comment>
<evidence type="ECO:0000256" key="5">
    <source>
        <dbReference type="ARBA" id="ARBA00023163"/>
    </source>
</evidence>
<dbReference type="SUPFAM" id="SSF46894">
    <property type="entry name" value="C-terminal effector domain of the bipartite response regulators"/>
    <property type="match status" value="1"/>
</dbReference>
<feature type="domain" description="Response regulatory" evidence="9">
    <location>
        <begin position="4"/>
        <end position="120"/>
    </location>
</feature>
<accession>A0A953I8I0</accession>
<dbReference type="GO" id="GO:0003677">
    <property type="term" value="F:DNA binding"/>
    <property type="evidence" value="ECO:0007669"/>
    <property type="project" value="UniProtKB-KW"/>
</dbReference>
<dbReference type="InterPro" id="IPR016032">
    <property type="entry name" value="Sig_transdc_resp-reg_C-effctor"/>
</dbReference>
<organism evidence="10 11">
    <name type="scientific">Symbiobacterium thermophilum</name>
    <dbReference type="NCBI Taxonomy" id="2734"/>
    <lineage>
        <taxon>Bacteria</taxon>
        <taxon>Bacillati</taxon>
        <taxon>Bacillota</taxon>
        <taxon>Clostridia</taxon>
        <taxon>Eubacteriales</taxon>
        <taxon>Symbiobacteriaceae</taxon>
        <taxon>Symbiobacterium</taxon>
    </lineage>
</organism>
<protein>
    <recommendedName>
        <fullName evidence="1">Stage 0 sporulation protein A homolog</fullName>
    </recommendedName>
</protein>
<keyword evidence="4 10" id="KW-0238">DNA-binding</keyword>
<dbReference type="CDD" id="cd17535">
    <property type="entry name" value="REC_NarL-like"/>
    <property type="match status" value="1"/>
</dbReference>
<evidence type="ECO:0000256" key="4">
    <source>
        <dbReference type="ARBA" id="ARBA00023125"/>
    </source>
</evidence>
<dbReference type="EMBL" id="PIUK01000003">
    <property type="protein sequence ID" value="MBY6274734.1"/>
    <property type="molecule type" value="Genomic_DNA"/>
</dbReference>
<dbReference type="Pfam" id="PF00072">
    <property type="entry name" value="Response_reg"/>
    <property type="match status" value="1"/>
</dbReference>
<dbReference type="InterPro" id="IPR011006">
    <property type="entry name" value="CheY-like_superfamily"/>
</dbReference>
<keyword evidence="3" id="KW-0805">Transcription regulation</keyword>
<feature type="modified residue" description="4-aspartylphosphate" evidence="7">
    <location>
        <position position="55"/>
    </location>
</feature>
<dbReference type="GO" id="GO:0006355">
    <property type="term" value="P:regulation of DNA-templated transcription"/>
    <property type="evidence" value="ECO:0007669"/>
    <property type="project" value="InterPro"/>
</dbReference>